<comment type="caution">
    <text evidence="1">The sequence shown here is derived from an EMBL/GenBank/DDBJ whole genome shotgun (WGS) entry which is preliminary data.</text>
</comment>
<keyword evidence="2" id="KW-1185">Reference proteome</keyword>
<proteinExistence type="predicted"/>
<gene>
    <name evidence="1" type="ORF">KHLLAP_LOCUS12866</name>
</gene>
<dbReference type="PANTHER" id="PTHR14187">
    <property type="entry name" value="ALPHA KINASE/ELONGATION FACTOR 2 KINASE"/>
    <property type="match status" value="1"/>
</dbReference>
<dbReference type="EMBL" id="CAUWAG010000019">
    <property type="protein sequence ID" value="CAJ2512398.1"/>
    <property type="molecule type" value="Genomic_DNA"/>
</dbReference>
<dbReference type="Gene3D" id="3.30.420.40">
    <property type="match status" value="1"/>
</dbReference>
<dbReference type="AlphaFoldDB" id="A0AAI8VWL6"/>
<dbReference type="Proteomes" id="UP001295740">
    <property type="component" value="Unassembled WGS sequence"/>
</dbReference>
<dbReference type="PRINTS" id="PR00301">
    <property type="entry name" value="HEATSHOCK70"/>
</dbReference>
<protein>
    <submittedName>
        <fullName evidence="1">Uu.00g054130.m01.CDS01</fullName>
    </submittedName>
</protein>
<evidence type="ECO:0000313" key="1">
    <source>
        <dbReference type="EMBL" id="CAJ2512398.1"/>
    </source>
</evidence>
<accession>A0AAI8VWL6</accession>
<dbReference type="InterPro" id="IPR043129">
    <property type="entry name" value="ATPase_NBD"/>
</dbReference>
<organism evidence="1 2">
    <name type="scientific">Anthostomella pinea</name>
    <dbReference type="NCBI Taxonomy" id="933095"/>
    <lineage>
        <taxon>Eukaryota</taxon>
        <taxon>Fungi</taxon>
        <taxon>Dikarya</taxon>
        <taxon>Ascomycota</taxon>
        <taxon>Pezizomycotina</taxon>
        <taxon>Sordariomycetes</taxon>
        <taxon>Xylariomycetidae</taxon>
        <taxon>Xylariales</taxon>
        <taxon>Xylariaceae</taxon>
        <taxon>Anthostomella</taxon>
    </lineage>
</organism>
<evidence type="ECO:0000313" key="2">
    <source>
        <dbReference type="Proteomes" id="UP001295740"/>
    </source>
</evidence>
<dbReference type="PANTHER" id="PTHR14187:SF5">
    <property type="entry name" value="HEAT SHOCK 70 KDA PROTEIN 12A"/>
    <property type="match status" value="1"/>
</dbReference>
<sequence>MARLVISIDFGTTFSGVAAAFTPHRVSVVQQWPATSNYNSDSVKVPSAIRYTKLGVRHVPTSWGFQVPGDSGDYDDDEQGEGTSVRWFKLLLPTDEEVPVHLRQSDHLQKARDSLVLLGKDEVTVVADFLRPLWEHALLQVAALLSQLRVETAPFHVVITVPAIYKDDACERMRKAVVKAGILEDREAGKMTVLFVSELEAAASHTLLDILKPDNLLKDIISYVITQVEPVVQFQEYVEGTGGLYGGHNVDQAFRAHMRERFKTCPTRFRAKDIRTMLNDNWEHGIKRRYYGPDFLPTVTVAGHDFHLNERQVEGFFTTVFEGISNLLKGQIESINIKRQNDKGPDHVILSVGFGRCKRLHNHLLKLKPGINIIQPSRTGPQEAVCRGAALTGALNLSTAGLPENQRPKVVGRIARRSYGVVAYELYDPKIHSHKDRVFHNTEQDYVFYFKFDPVVRGEKGDDSYAPEDDGPLDLPFQVEEALYASDCPNPPSMLDLKGGKMDQIGALRISTKVPIPDLPKERNEVDGEKVPVYAYYWCIEVTGDSIVAYNLRGEKIGEFVIETEPAR</sequence>
<dbReference type="CDD" id="cd10170">
    <property type="entry name" value="ASKHA_NBD_HSP70"/>
    <property type="match status" value="1"/>
</dbReference>
<reference evidence="1" key="1">
    <citation type="submission" date="2023-10" db="EMBL/GenBank/DDBJ databases">
        <authorList>
            <person name="Hackl T."/>
        </authorList>
    </citation>
    <scope>NUCLEOTIDE SEQUENCE</scope>
</reference>
<name>A0AAI8VWL6_9PEZI</name>
<dbReference type="SUPFAM" id="SSF53067">
    <property type="entry name" value="Actin-like ATPase domain"/>
    <property type="match status" value="2"/>
</dbReference>